<dbReference type="EMBL" id="BLVO01000013">
    <property type="protein sequence ID" value="GFM33710.1"/>
    <property type="molecule type" value="Genomic_DNA"/>
</dbReference>
<sequence length="91" mass="10003">MPELQITVLDPDTRQVQQAAGRLRALLRSEGVPACVHEVSCYLEISRRGLADKTPAIAFSNMVLRCTSLDEPVLRELARKLGTLHGGEFGE</sequence>
<protein>
    <submittedName>
        <fullName evidence="1">Uncharacterized protein</fullName>
    </submittedName>
</protein>
<keyword evidence="2" id="KW-1185">Reference proteome</keyword>
<name>A0A7J0BJ74_9BACT</name>
<dbReference type="RefSeq" id="WP_174405345.1">
    <property type="nucleotide sequence ID" value="NZ_BLVO01000013.1"/>
</dbReference>
<organism evidence="1 2">
    <name type="scientific">Desulfovibrio subterraneus</name>
    <dbReference type="NCBI Taxonomy" id="2718620"/>
    <lineage>
        <taxon>Bacteria</taxon>
        <taxon>Pseudomonadati</taxon>
        <taxon>Thermodesulfobacteriota</taxon>
        <taxon>Desulfovibrionia</taxon>
        <taxon>Desulfovibrionales</taxon>
        <taxon>Desulfovibrionaceae</taxon>
        <taxon>Desulfovibrio</taxon>
    </lineage>
</organism>
<accession>A0A7J0BJ74</accession>
<reference evidence="1 2" key="1">
    <citation type="submission" date="2020-05" db="EMBL/GenBank/DDBJ databases">
        <title>Draft genome sequence of Desulfovibrio sp. strain HN2T.</title>
        <authorList>
            <person name="Ueno A."/>
            <person name="Tamazawa S."/>
            <person name="Tamamura S."/>
            <person name="Murakami T."/>
            <person name="Kiyama T."/>
            <person name="Inomata H."/>
            <person name="Amano Y."/>
            <person name="Miyakawa K."/>
            <person name="Tamaki H."/>
            <person name="Naganuma T."/>
            <person name="Kaneko K."/>
        </authorList>
    </citation>
    <scope>NUCLEOTIDE SEQUENCE [LARGE SCALE GENOMIC DNA]</scope>
    <source>
        <strain evidence="1 2">HN2</strain>
    </source>
</reference>
<proteinExistence type="predicted"/>
<evidence type="ECO:0000313" key="1">
    <source>
        <dbReference type="EMBL" id="GFM33710.1"/>
    </source>
</evidence>
<dbReference type="AlphaFoldDB" id="A0A7J0BJ74"/>
<gene>
    <name evidence="1" type="ORF">DSM101010T_20750</name>
</gene>
<evidence type="ECO:0000313" key="2">
    <source>
        <dbReference type="Proteomes" id="UP000503840"/>
    </source>
</evidence>
<comment type="caution">
    <text evidence="1">The sequence shown here is derived from an EMBL/GenBank/DDBJ whole genome shotgun (WGS) entry which is preliminary data.</text>
</comment>
<dbReference type="Proteomes" id="UP000503840">
    <property type="component" value="Unassembled WGS sequence"/>
</dbReference>